<feature type="transmembrane region" description="Helical" evidence="1">
    <location>
        <begin position="32"/>
        <end position="52"/>
    </location>
</feature>
<dbReference type="PANTHER" id="PTHR14136">
    <property type="entry name" value="BTB_POZ DOMAIN-CONTAINING PROTEIN KCTD9"/>
    <property type="match status" value="1"/>
</dbReference>
<dbReference type="EMBL" id="WMLF01000345">
    <property type="protein sequence ID" value="MBB1245791.1"/>
    <property type="molecule type" value="Genomic_DNA"/>
</dbReference>
<sequence>MLFVFAIWRLPWWLDESHLSEATPGSAAVVTGMRTALVAVGAGIIAALGLFYTDRNLKHSRAVLEHSQKTSIEQAELTRASLAVTERTAQKQADLTSEQQVNDRYVKAIELLSSERPTSRLGGLYALERIMKDSPKDHDTIVKVLAAFVRQFAVEPTDPPEPSGTGSRRPAADVQAALNIIGHRPTRNEDFEIDLRHSYLHGCELTNCNFAKVDFSGSTLDNSFLTAVDFSQANFFKASFFNSSWDRVNMRSTFLNDAHFRELFAYSRIDLSHAQAAFTDWSGSQFSMGLNLKDAYLREAVFSECSGLSPAMVMEAEDLKGASFSDSILSDQRLTERIAGND</sequence>
<dbReference type="Pfam" id="PF00805">
    <property type="entry name" value="Pentapeptide"/>
    <property type="match status" value="1"/>
</dbReference>
<keyword evidence="1" id="KW-1133">Transmembrane helix</keyword>
<gene>
    <name evidence="2" type="ORF">GL263_19850</name>
</gene>
<proteinExistence type="predicted"/>
<evidence type="ECO:0000256" key="1">
    <source>
        <dbReference type="SAM" id="Phobius"/>
    </source>
</evidence>
<evidence type="ECO:0000313" key="2">
    <source>
        <dbReference type="EMBL" id="MBB1245791.1"/>
    </source>
</evidence>
<accession>A0ABR6EKD0</accession>
<comment type="caution">
    <text evidence="2">The sequence shown here is derived from an EMBL/GenBank/DDBJ whole genome shotgun (WGS) entry which is preliminary data.</text>
</comment>
<protein>
    <submittedName>
        <fullName evidence="2">Pentapeptide repeat-containing protein</fullName>
    </submittedName>
</protein>
<dbReference type="PANTHER" id="PTHR14136:SF17">
    <property type="entry name" value="BTB_POZ DOMAIN-CONTAINING PROTEIN KCTD9"/>
    <property type="match status" value="1"/>
</dbReference>
<keyword evidence="1" id="KW-0812">Transmembrane</keyword>
<dbReference type="SUPFAM" id="SSF141571">
    <property type="entry name" value="Pentapeptide repeat-like"/>
    <property type="match status" value="1"/>
</dbReference>
<dbReference type="RefSeq" id="WP_182857088.1">
    <property type="nucleotide sequence ID" value="NZ_WMLF01000345.1"/>
</dbReference>
<reference evidence="3" key="1">
    <citation type="journal article" date="2020" name="Syst. Appl. Microbiol.">
        <title>Streptomyces alkaliterrae sp. nov., isolated from an alkaline soil, and emended descriptions of Streptomyces alkaliphilus, Streptomyces calidiresistens and Streptomyces durbertensis.</title>
        <authorList>
            <person name="Swiecimska M."/>
            <person name="Golinska P."/>
            <person name="Nouioui I."/>
            <person name="Wypij M."/>
            <person name="Rai M."/>
            <person name="Sangal V."/>
            <person name="Goodfellow M."/>
        </authorList>
    </citation>
    <scope>NUCLEOTIDE SEQUENCE [LARGE SCALE GENOMIC DNA]</scope>
    <source>
        <strain evidence="3">DSM 104538</strain>
    </source>
</reference>
<organism evidence="2 3">
    <name type="scientific">Streptomyces durbertensis</name>
    <dbReference type="NCBI Taxonomy" id="2448886"/>
    <lineage>
        <taxon>Bacteria</taxon>
        <taxon>Bacillati</taxon>
        <taxon>Actinomycetota</taxon>
        <taxon>Actinomycetes</taxon>
        <taxon>Kitasatosporales</taxon>
        <taxon>Streptomycetaceae</taxon>
        <taxon>Streptomyces</taxon>
    </lineage>
</organism>
<keyword evidence="1" id="KW-0472">Membrane</keyword>
<evidence type="ECO:0000313" key="3">
    <source>
        <dbReference type="Proteomes" id="UP000766698"/>
    </source>
</evidence>
<name>A0ABR6EKD0_9ACTN</name>
<dbReference type="InterPro" id="IPR001646">
    <property type="entry name" value="5peptide_repeat"/>
</dbReference>
<keyword evidence="3" id="KW-1185">Reference proteome</keyword>
<dbReference type="InterPro" id="IPR051082">
    <property type="entry name" value="Pentapeptide-BTB/POZ_domain"/>
</dbReference>
<dbReference type="Proteomes" id="UP000766698">
    <property type="component" value="Unassembled WGS sequence"/>
</dbReference>
<dbReference type="Gene3D" id="2.160.20.80">
    <property type="entry name" value="E3 ubiquitin-protein ligase SopA"/>
    <property type="match status" value="1"/>
</dbReference>